<proteinExistence type="inferred from homology"/>
<dbReference type="NCBIfam" id="TIGR00874">
    <property type="entry name" value="talAB"/>
    <property type="match status" value="1"/>
</dbReference>
<dbReference type="InterPro" id="IPR013785">
    <property type="entry name" value="Aldolase_TIM"/>
</dbReference>
<evidence type="ECO:0000256" key="3">
    <source>
        <dbReference type="ARBA" id="ARBA00008012"/>
    </source>
</evidence>
<evidence type="ECO:0000256" key="9">
    <source>
        <dbReference type="SAM" id="MobiDB-lite"/>
    </source>
</evidence>
<reference evidence="10 11" key="1">
    <citation type="journal article" date="2024" name="Nat. Commun.">
        <title>Phylogenomics reveals the evolutionary origins of lichenization in chlorophyte algae.</title>
        <authorList>
            <person name="Puginier C."/>
            <person name="Libourel C."/>
            <person name="Otte J."/>
            <person name="Skaloud P."/>
            <person name="Haon M."/>
            <person name="Grisel S."/>
            <person name="Petersen M."/>
            <person name="Berrin J.G."/>
            <person name="Delaux P.M."/>
            <person name="Dal Grande F."/>
            <person name="Keller J."/>
        </authorList>
    </citation>
    <scope>NUCLEOTIDE SEQUENCE [LARGE SCALE GENOMIC DNA]</scope>
    <source>
        <strain evidence="10 11">SAG 2036</strain>
    </source>
</reference>
<dbReference type="GO" id="GO:0004801">
    <property type="term" value="F:transaldolase activity"/>
    <property type="evidence" value="ECO:0007669"/>
    <property type="project" value="UniProtKB-EC"/>
</dbReference>
<name>A0AAW1PLA3_9CHLO</name>
<comment type="caution">
    <text evidence="10">The sequence shown here is derived from an EMBL/GenBank/DDBJ whole genome shotgun (WGS) entry which is preliminary data.</text>
</comment>
<dbReference type="CDD" id="cd00957">
    <property type="entry name" value="Transaldolase_TalAB"/>
    <property type="match status" value="1"/>
</dbReference>
<dbReference type="InterPro" id="IPR001585">
    <property type="entry name" value="TAL/FSA"/>
</dbReference>
<comment type="similarity">
    <text evidence="3">Belongs to the transaldolase family. Type 1 subfamily.</text>
</comment>
<evidence type="ECO:0000256" key="5">
    <source>
        <dbReference type="ARBA" id="ARBA00022679"/>
    </source>
</evidence>
<dbReference type="GO" id="GO:0005737">
    <property type="term" value="C:cytoplasm"/>
    <property type="evidence" value="ECO:0007669"/>
    <property type="project" value="InterPro"/>
</dbReference>
<evidence type="ECO:0000256" key="6">
    <source>
        <dbReference type="ARBA" id="ARBA00023126"/>
    </source>
</evidence>
<evidence type="ECO:0000313" key="10">
    <source>
        <dbReference type="EMBL" id="KAK9809311.1"/>
    </source>
</evidence>
<feature type="region of interest" description="Disordered" evidence="9">
    <location>
        <begin position="23"/>
        <end position="46"/>
    </location>
</feature>
<comment type="function">
    <text evidence="1">Transaldolase is important for the balance of metabolites in the pentose-phosphate pathway.</text>
</comment>
<evidence type="ECO:0000313" key="11">
    <source>
        <dbReference type="Proteomes" id="UP001465755"/>
    </source>
</evidence>
<dbReference type="FunFam" id="3.20.20.70:FF:000131">
    <property type="entry name" value="Transaldolase"/>
    <property type="match status" value="1"/>
</dbReference>
<evidence type="ECO:0000256" key="8">
    <source>
        <dbReference type="RuleBase" id="RU000501"/>
    </source>
</evidence>
<sequence>MTLPLTLPRAPVHCGAQRPLQQTKPVFRGPKPVSVSTQDRPVTSEAGIPQDCSQLDALKHFSLVVADTGEIESIRKYKPIDCTTNPSLLYKAVQNPKYEHFLNDAVAAVKGPPSNSERPYGDIADALAVNIGLELLKIVPGRVSTEVDARLSFDTQATVDKALQIVDLYSKKDTDLSRIYIKIASTWEGIRACEILQKQGIDTNMTLLFSFGQACAAADAGAALISPFVGRIMDWYKKKEGREFKPEEDPGVKSVQKIYSYYKEQKYPTIVMAASFRNIGEIRELAGCDNITISPALLEELEASHDPLPRKLWPNMGTKGQERINMKGDQEPTFRKLHGDDQMAVDKLQEGIDGFAKDQTSLEALIQKIKG</sequence>
<dbReference type="PROSITE" id="PS01054">
    <property type="entry name" value="TRANSALDOLASE_1"/>
    <property type="match status" value="1"/>
</dbReference>
<evidence type="ECO:0000256" key="4">
    <source>
        <dbReference type="ARBA" id="ARBA00013151"/>
    </source>
</evidence>
<dbReference type="SUPFAM" id="SSF51569">
    <property type="entry name" value="Aldolase"/>
    <property type="match status" value="1"/>
</dbReference>
<accession>A0AAW1PLA3</accession>
<evidence type="ECO:0000256" key="1">
    <source>
        <dbReference type="ARBA" id="ARBA00003518"/>
    </source>
</evidence>
<dbReference type="Gene3D" id="3.20.20.70">
    <property type="entry name" value="Aldolase class I"/>
    <property type="match status" value="1"/>
</dbReference>
<dbReference type="AlphaFoldDB" id="A0AAW1PLA3"/>
<keyword evidence="6 8" id="KW-0570">Pentose shunt</keyword>
<evidence type="ECO:0000256" key="7">
    <source>
        <dbReference type="ARBA" id="ARBA00023270"/>
    </source>
</evidence>
<keyword evidence="5 8" id="KW-0808">Transferase</keyword>
<gene>
    <name evidence="10" type="ORF">WJX73_003782</name>
</gene>
<keyword evidence="7" id="KW-0704">Schiff base</keyword>
<evidence type="ECO:0000256" key="2">
    <source>
        <dbReference type="ARBA" id="ARBA00004857"/>
    </source>
</evidence>
<dbReference type="GO" id="GO:0006098">
    <property type="term" value="P:pentose-phosphate shunt"/>
    <property type="evidence" value="ECO:0007669"/>
    <property type="project" value="UniProtKB-KW"/>
</dbReference>
<dbReference type="InterPro" id="IPR004730">
    <property type="entry name" value="Transaldolase_1"/>
</dbReference>
<dbReference type="PANTHER" id="PTHR10683:SF18">
    <property type="entry name" value="TRANSALDOLASE"/>
    <property type="match status" value="1"/>
</dbReference>
<comment type="function">
    <text evidence="8">Catalyzes the rate-limiting step of the non-oxidative phase in the pentose phosphate pathway. Catalyzes the reversible conversion of sedheptulose-7-phosphate and D-glyceraldehyde 3-phosphate into erythrose-4-phosphate and beta-D-fructose 6-phosphate.</text>
</comment>
<dbReference type="GO" id="GO:0005975">
    <property type="term" value="P:carbohydrate metabolic process"/>
    <property type="evidence" value="ECO:0007669"/>
    <property type="project" value="InterPro"/>
</dbReference>
<comment type="pathway">
    <text evidence="2 8">Carbohydrate degradation; pentose phosphate pathway; D-glyceraldehyde 3-phosphate and beta-D-fructose 6-phosphate from D-ribose 5-phosphate and D-xylulose 5-phosphate (non-oxidative stage): step 2/3.</text>
</comment>
<comment type="catalytic activity">
    <reaction evidence="8">
        <text>D-sedoheptulose 7-phosphate + D-glyceraldehyde 3-phosphate = D-erythrose 4-phosphate + beta-D-fructose 6-phosphate</text>
        <dbReference type="Rhea" id="RHEA:17053"/>
        <dbReference type="ChEBI" id="CHEBI:16897"/>
        <dbReference type="ChEBI" id="CHEBI:57483"/>
        <dbReference type="ChEBI" id="CHEBI:57634"/>
        <dbReference type="ChEBI" id="CHEBI:59776"/>
        <dbReference type="EC" id="2.2.1.2"/>
    </reaction>
</comment>
<dbReference type="Proteomes" id="UP001465755">
    <property type="component" value="Unassembled WGS sequence"/>
</dbReference>
<dbReference type="InterPro" id="IPR018225">
    <property type="entry name" value="Transaldolase_AS"/>
</dbReference>
<dbReference type="EC" id="2.2.1.2" evidence="4 8"/>
<dbReference type="PROSITE" id="PS00958">
    <property type="entry name" value="TRANSALDOLASE_2"/>
    <property type="match status" value="1"/>
</dbReference>
<dbReference type="Pfam" id="PF00923">
    <property type="entry name" value="TAL_FSA"/>
    <property type="match status" value="1"/>
</dbReference>
<protein>
    <recommendedName>
        <fullName evidence="4 8">Transaldolase</fullName>
        <ecNumber evidence="4 8">2.2.1.2</ecNumber>
    </recommendedName>
</protein>
<dbReference type="PANTHER" id="PTHR10683">
    <property type="entry name" value="TRANSALDOLASE"/>
    <property type="match status" value="1"/>
</dbReference>
<dbReference type="EMBL" id="JALJOQ010000021">
    <property type="protein sequence ID" value="KAK9809311.1"/>
    <property type="molecule type" value="Genomic_DNA"/>
</dbReference>
<organism evidence="10 11">
    <name type="scientific">Symbiochloris irregularis</name>
    <dbReference type="NCBI Taxonomy" id="706552"/>
    <lineage>
        <taxon>Eukaryota</taxon>
        <taxon>Viridiplantae</taxon>
        <taxon>Chlorophyta</taxon>
        <taxon>core chlorophytes</taxon>
        <taxon>Trebouxiophyceae</taxon>
        <taxon>Trebouxiales</taxon>
        <taxon>Trebouxiaceae</taxon>
        <taxon>Symbiochloris</taxon>
    </lineage>
</organism>
<keyword evidence="11" id="KW-1185">Reference proteome</keyword>